<dbReference type="Proteomes" id="UP001589607">
    <property type="component" value="Unassembled WGS sequence"/>
</dbReference>
<dbReference type="GO" id="GO:0016757">
    <property type="term" value="F:glycosyltransferase activity"/>
    <property type="evidence" value="ECO:0007669"/>
    <property type="project" value="UniProtKB-KW"/>
</dbReference>
<dbReference type="Pfam" id="PF00534">
    <property type="entry name" value="Glycos_transf_1"/>
    <property type="match status" value="1"/>
</dbReference>
<dbReference type="PANTHER" id="PTHR12526">
    <property type="entry name" value="GLYCOSYLTRANSFERASE"/>
    <property type="match status" value="1"/>
</dbReference>
<keyword evidence="3" id="KW-1185">Reference proteome</keyword>
<comment type="caution">
    <text evidence="2">The sequence shown here is derived from an EMBL/GenBank/DDBJ whole genome shotgun (WGS) entry which is preliminary data.</text>
</comment>
<evidence type="ECO:0000259" key="1">
    <source>
        <dbReference type="Pfam" id="PF00534"/>
    </source>
</evidence>
<reference evidence="2 3" key="1">
    <citation type="submission" date="2024-09" db="EMBL/GenBank/DDBJ databases">
        <authorList>
            <person name="Sun Q."/>
            <person name="Mori K."/>
        </authorList>
    </citation>
    <scope>NUCLEOTIDE SEQUENCE [LARGE SCALE GENOMIC DNA]</scope>
    <source>
        <strain evidence="2 3">CECT 7955</strain>
    </source>
</reference>
<accession>A0ABV5GJ36</accession>
<gene>
    <name evidence="2" type="ORF">ACFFVF_02565</name>
</gene>
<protein>
    <submittedName>
        <fullName evidence="2">Glycosyltransferase</fullName>
        <ecNumber evidence="2">2.4.-.-</ecNumber>
    </submittedName>
</protein>
<sequence>MKNKKLVIISHTEHYIDEGEDEKVKGWGATINEINFLADYWEEIVHVACLYTIPAPKSALPYNKTNIRFVPIPPFGGRNIKDKLLIFFKVPIILSRVYKSIRKATEVQLRLPTSIGLFLLPFFTIMFSRKFTLWVKYAGNWNQLNAPYSYRVQKFWLKNNFARCKVTINGFWDNQPSNCFSFENPCLSNDEILKGETIIKNKMFKAPFTLCFVGRLDNLKGVNHIVGTLKNSSQDLIKEIHFVGDSDKLEGYKSELSFMKDKIVFHGFLDKNSVHEILEKSHFILLPSASEGFPKVIAEAACYGTIPIVSNVGSIPHYINESNGFIWEINGNIKYTSVFNTAITSKGSKLKEKSIALFPLAKKFTFDNYLYKLETDIFRKKNI</sequence>
<organism evidence="2 3">
    <name type="scientific">Flavobacterium jumunjinense</name>
    <dbReference type="NCBI Taxonomy" id="998845"/>
    <lineage>
        <taxon>Bacteria</taxon>
        <taxon>Pseudomonadati</taxon>
        <taxon>Bacteroidota</taxon>
        <taxon>Flavobacteriia</taxon>
        <taxon>Flavobacteriales</taxon>
        <taxon>Flavobacteriaceae</taxon>
        <taxon>Flavobacterium</taxon>
    </lineage>
</organism>
<dbReference type="InterPro" id="IPR001296">
    <property type="entry name" value="Glyco_trans_1"/>
</dbReference>
<proteinExistence type="predicted"/>
<keyword evidence="2" id="KW-0808">Transferase</keyword>
<dbReference type="SUPFAM" id="SSF53756">
    <property type="entry name" value="UDP-Glycosyltransferase/glycogen phosphorylase"/>
    <property type="match status" value="1"/>
</dbReference>
<dbReference type="Gene3D" id="3.40.50.2000">
    <property type="entry name" value="Glycogen Phosphorylase B"/>
    <property type="match status" value="1"/>
</dbReference>
<dbReference type="EMBL" id="JBHMEY010000006">
    <property type="protein sequence ID" value="MFB9095385.1"/>
    <property type="molecule type" value="Genomic_DNA"/>
</dbReference>
<dbReference type="RefSeq" id="WP_236456951.1">
    <property type="nucleotide sequence ID" value="NZ_CBCSGE010000010.1"/>
</dbReference>
<name>A0ABV5GJ36_9FLAO</name>
<feature type="domain" description="Glycosyl transferase family 1" evidence="1">
    <location>
        <begin position="200"/>
        <end position="330"/>
    </location>
</feature>
<evidence type="ECO:0000313" key="2">
    <source>
        <dbReference type="EMBL" id="MFB9095385.1"/>
    </source>
</evidence>
<dbReference type="EC" id="2.4.-.-" evidence="2"/>
<keyword evidence="2" id="KW-0328">Glycosyltransferase</keyword>
<evidence type="ECO:0000313" key="3">
    <source>
        <dbReference type="Proteomes" id="UP001589607"/>
    </source>
</evidence>